<dbReference type="SMART" id="SM00369">
    <property type="entry name" value="LRR_TYP"/>
    <property type="match status" value="4"/>
</dbReference>
<dbReference type="PaxDb" id="4565-Traes_1DS_F349DEAC7.1"/>
<dbReference type="PANTHER" id="PTHR47186:SF3">
    <property type="entry name" value="OS09G0267800 PROTEIN"/>
    <property type="match status" value="1"/>
</dbReference>
<dbReference type="InterPro" id="IPR032675">
    <property type="entry name" value="LRR_dom_sf"/>
</dbReference>
<dbReference type="OMA" id="WFIPEES"/>
<sequence>MTSSSWKKWPDHEWDKWCDDLRDIEFWFNRYLKTKAYIDLNNQLFLYQGVCWNVGVGPMASFTRAISGMAVEEILEYPYQVEFKHVIKVDLKPTPTAEEAQGRGFMSTKYQLALAAAKELGLLDQEYNRLKEEHDELQYYSYGSCDGVISSDLEYHVRYNMVPRIIKQLLTERYLLVAENLQWPIVPGSLIIEDVGLPPPTWGDSRWFISTTSHDAYKQSKLEGDRVISIDEDDQVVVLALDALHRSAEHILSMIHQESKQYWYCIALDCFHYTMAFFGKHSQVIDVTSDEIIHQWAAQGILPRMTMKEEEETNTISSKCSNMHRVGRVILEAFQKYSLLQLPFSPVDEAYEATNTGAQFLAYHGLIADGITVDEIVDDKKKWISFSGDHGVHVSRKWFIPEESKGPTSLILRGCSHQSLILSKLDSFLPMLCFLRVLDISYTPIKALPSSIDYLQNLRLLSLRGCHDLKTLSSSSTTNATGSSTNIRSSSPLSTLYKLEILDMNGVPVSHLTQDVANQKRNLIHLDMSHSEISTFPPNVFGDMSNLEELILVSCSNLVELPPSMSALSSLATLEVTGTLIKYFPQKIFEEMQKLQSLKLIDNNELISLASPISGVQGNKLEGHPNLTSFMLVGAPHIRCLSLRGCRKLESVEIKNLGALEELDLSGIAIKELPADIPNLPKLRRLLLLDVPSLRRFPWHRLERLPDVFYLDHCSEGKGNHSNQVPQVCVTDPRFFHSFHNTVVDFVRDGRFLQSFYVRVAPCTKNSMRLQDEEVILDSKLQELVQNQSTYVDVQRSCYAEEIATASPITIPLSRTERHVEITGTQSGIAGLWYLLSVSKSISVSCDTAINYFPGEINFHELEECELRWCHTMEVVLNRTRGLKKLRNMHVCNLKSLVWFCSRYSSWDFSSVEHLHLEDCPRLKHVVPHTATLPRLKTLDILFCCNLKTIFISNHTQENTYQLPSLQRMRLQELPLLQHFHSKHATITAPVWKELHIRGCWSLRRLPLLEGRQPETVKVNGERSWWSKLQWGLPPHRDGYDPKLPPEFASFDERAEMSSYLR</sequence>
<dbReference type="Gramene" id="TraesCS1D03G0043600.1">
    <property type="protein sequence ID" value="TraesCS1D03G0043600.1.CDS"/>
    <property type="gene ID" value="TraesCS1D03G0043600"/>
</dbReference>
<keyword evidence="1" id="KW-0433">Leucine-rich repeat</keyword>
<dbReference type="GeneID" id="123179886"/>
<proteinExistence type="predicted"/>
<dbReference type="Pfam" id="PF23247">
    <property type="entry name" value="LRR_RPS2"/>
    <property type="match status" value="1"/>
</dbReference>
<dbReference type="InterPro" id="IPR057135">
    <property type="entry name" value="At4g27190-like_LRR"/>
</dbReference>
<dbReference type="STRING" id="4565.A0A3B5ZNZ5"/>
<accession>A0A3B5ZNZ5</accession>
<dbReference type="Gene3D" id="3.80.10.10">
    <property type="entry name" value="Ribonuclease Inhibitor"/>
    <property type="match status" value="3"/>
</dbReference>
<dbReference type="InterPro" id="IPR001611">
    <property type="entry name" value="Leu-rich_rpt"/>
</dbReference>
<evidence type="ECO:0000313" key="4">
    <source>
        <dbReference type="EnsemblPlants" id="TraesCS1D02G023000.1"/>
    </source>
</evidence>
<evidence type="ECO:0000313" key="5">
    <source>
        <dbReference type="Proteomes" id="UP000019116"/>
    </source>
</evidence>
<dbReference type="Pfam" id="PF13855">
    <property type="entry name" value="LRR_8"/>
    <property type="match status" value="1"/>
</dbReference>
<dbReference type="SUPFAM" id="SSF52058">
    <property type="entry name" value="L domain-like"/>
    <property type="match status" value="2"/>
</dbReference>
<dbReference type="Gramene" id="TraesCS1D02G023000.1">
    <property type="protein sequence ID" value="TraesCS1D02G023000.1"/>
    <property type="gene ID" value="TraesCS1D02G023000"/>
</dbReference>
<gene>
    <name evidence="4" type="primary">LOC123179886</name>
</gene>
<reference evidence="4" key="1">
    <citation type="submission" date="2018-08" db="EMBL/GenBank/DDBJ databases">
        <authorList>
            <person name="Rossello M."/>
        </authorList>
    </citation>
    <scope>NUCLEOTIDE SEQUENCE [LARGE SCALE GENOMIC DNA]</scope>
    <source>
        <strain evidence="4">cv. Chinese Spring</strain>
    </source>
</reference>
<dbReference type="OrthoDB" id="583206at2759"/>
<reference evidence="4" key="2">
    <citation type="submission" date="2018-10" db="UniProtKB">
        <authorList>
            <consortium name="EnsemblPlants"/>
        </authorList>
    </citation>
    <scope>IDENTIFICATION</scope>
</reference>
<dbReference type="Gramene" id="TraesSTA1D03G00432870.1">
    <property type="protein sequence ID" value="TraesSTA1D03G00432870.1"/>
    <property type="gene ID" value="TraesSTA1D03G00432870"/>
</dbReference>
<dbReference type="RefSeq" id="XP_044447724.1">
    <property type="nucleotide sequence ID" value="XM_044591789.1"/>
</dbReference>
<dbReference type="AlphaFoldDB" id="A0A3B5ZNZ5"/>
<dbReference type="Proteomes" id="UP000019116">
    <property type="component" value="Chromosome 1D"/>
</dbReference>
<name>A0A3B5ZNZ5_WHEAT</name>
<evidence type="ECO:0000259" key="3">
    <source>
        <dbReference type="Pfam" id="PF23247"/>
    </source>
</evidence>
<dbReference type="InterPro" id="IPR003591">
    <property type="entry name" value="Leu-rich_rpt_typical-subtyp"/>
</dbReference>
<dbReference type="Gramene" id="TraesNOR1D03G00417030.1">
    <property type="protein sequence ID" value="TraesNOR1D03G00417030.1"/>
    <property type="gene ID" value="TraesNOR1D03G00417030"/>
</dbReference>
<organism evidence="4">
    <name type="scientific">Triticum aestivum</name>
    <name type="common">Wheat</name>
    <dbReference type="NCBI Taxonomy" id="4565"/>
    <lineage>
        <taxon>Eukaryota</taxon>
        <taxon>Viridiplantae</taxon>
        <taxon>Streptophyta</taxon>
        <taxon>Embryophyta</taxon>
        <taxon>Tracheophyta</taxon>
        <taxon>Spermatophyta</taxon>
        <taxon>Magnoliopsida</taxon>
        <taxon>Liliopsida</taxon>
        <taxon>Poales</taxon>
        <taxon>Poaceae</taxon>
        <taxon>BOP clade</taxon>
        <taxon>Pooideae</taxon>
        <taxon>Triticodae</taxon>
        <taxon>Triticeae</taxon>
        <taxon>Triticinae</taxon>
        <taxon>Triticum</taxon>
    </lineage>
</organism>
<keyword evidence="5" id="KW-1185">Reference proteome</keyword>
<protein>
    <recommendedName>
        <fullName evidence="3">Disease resistance protein At4g27190-like leucine-rich repeats domain-containing protein</fullName>
    </recommendedName>
</protein>
<evidence type="ECO:0000256" key="2">
    <source>
        <dbReference type="ARBA" id="ARBA00022737"/>
    </source>
</evidence>
<dbReference type="Gramene" id="TraesSYM1D03G00416510.1">
    <property type="protein sequence ID" value="TraesSYM1D03G00416510.1"/>
    <property type="gene ID" value="TraesSYM1D03G00416510"/>
</dbReference>
<dbReference type="Gramene" id="TraesLAC1D03G00413750.1">
    <property type="protein sequence ID" value="TraesLAC1D03G00413750.1"/>
    <property type="gene ID" value="TraesLAC1D03G00413750"/>
</dbReference>
<keyword evidence="2" id="KW-0677">Repeat</keyword>
<dbReference type="PANTHER" id="PTHR47186">
    <property type="entry name" value="LEUCINE-RICH REPEAT-CONTAINING PROTEIN 57"/>
    <property type="match status" value="1"/>
</dbReference>
<dbReference type="EnsemblPlants" id="TraesCS1D02G023000.1">
    <property type="protein sequence ID" value="TraesCS1D02G023000.1"/>
    <property type="gene ID" value="TraesCS1D02G023000"/>
</dbReference>
<evidence type="ECO:0000256" key="1">
    <source>
        <dbReference type="ARBA" id="ARBA00022614"/>
    </source>
</evidence>
<feature type="domain" description="Disease resistance protein At4g27190-like leucine-rich repeats" evidence="3">
    <location>
        <begin position="892"/>
        <end position="1006"/>
    </location>
</feature>